<proteinExistence type="predicted"/>
<organism evidence="1 2">
    <name type="scientific">Paratissierella segnis</name>
    <dbReference type="NCBI Taxonomy" id="2763679"/>
    <lineage>
        <taxon>Bacteria</taxon>
        <taxon>Bacillati</taxon>
        <taxon>Bacillota</taxon>
        <taxon>Tissierellia</taxon>
        <taxon>Tissierellales</taxon>
        <taxon>Tissierellaceae</taxon>
        <taxon>Paratissierella</taxon>
    </lineage>
</organism>
<evidence type="ECO:0000313" key="2">
    <source>
        <dbReference type="Proteomes" id="UP000601171"/>
    </source>
</evidence>
<name>A0A926EUH3_9FIRM</name>
<dbReference type="EMBL" id="JACRTG010000016">
    <property type="protein sequence ID" value="MBC8587732.1"/>
    <property type="molecule type" value="Genomic_DNA"/>
</dbReference>
<comment type="caution">
    <text evidence="1">The sequence shown here is derived from an EMBL/GenBank/DDBJ whole genome shotgun (WGS) entry which is preliminary data.</text>
</comment>
<accession>A0A926EUH3</accession>
<keyword evidence="2" id="KW-1185">Reference proteome</keyword>
<sequence>MRIEKARNVIKYVGPKGGFRYISYEYISEDGITNHVSNGSKSDADKLIGVFNQYGINVVIKTI</sequence>
<reference evidence="1" key="1">
    <citation type="submission" date="2020-08" db="EMBL/GenBank/DDBJ databases">
        <title>Genome public.</title>
        <authorList>
            <person name="Liu C."/>
            <person name="Sun Q."/>
        </authorList>
    </citation>
    <scope>NUCLEOTIDE SEQUENCE</scope>
    <source>
        <strain evidence="1">BX21</strain>
    </source>
</reference>
<gene>
    <name evidence="1" type="ORF">H8707_05720</name>
</gene>
<protein>
    <submittedName>
        <fullName evidence="1">Uncharacterized protein</fullName>
    </submittedName>
</protein>
<evidence type="ECO:0000313" key="1">
    <source>
        <dbReference type="EMBL" id="MBC8587732.1"/>
    </source>
</evidence>
<dbReference type="AlphaFoldDB" id="A0A926EUH3"/>
<dbReference type="Proteomes" id="UP000601171">
    <property type="component" value="Unassembled WGS sequence"/>
</dbReference>